<comment type="caution">
    <text evidence="3">The sequence shown here is derived from an EMBL/GenBank/DDBJ whole genome shotgun (WGS) entry which is preliminary data.</text>
</comment>
<dbReference type="InterPro" id="IPR013108">
    <property type="entry name" value="Amidohydro_3"/>
</dbReference>
<reference evidence="4" key="1">
    <citation type="submission" date="2016-07" db="EMBL/GenBank/DDBJ databases">
        <title>Frankia sp. NRRL B-16219 Genome sequencing.</title>
        <authorList>
            <person name="Ghodhbane-Gtari F."/>
            <person name="Swanson E."/>
            <person name="Gueddou A."/>
            <person name="Louati M."/>
            <person name="Nouioui I."/>
            <person name="Hezbri K."/>
            <person name="Abebe-Akele F."/>
            <person name="Simpson S."/>
            <person name="Morris K."/>
            <person name="Thomas K."/>
            <person name="Gtari M."/>
            <person name="Tisa L.S."/>
        </authorList>
    </citation>
    <scope>NUCLEOTIDE SEQUENCE [LARGE SCALE GENOMIC DNA]</scope>
    <source>
        <strain evidence="4">NRRL B-16219</strain>
    </source>
</reference>
<dbReference type="InterPro" id="IPR032466">
    <property type="entry name" value="Metal_Hydrolase"/>
</dbReference>
<dbReference type="GO" id="GO:0016810">
    <property type="term" value="F:hydrolase activity, acting on carbon-nitrogen (but not peptide) bonds"/>
    <property type="evidence" value="ECO:0007669"/>
    <property type="project" value="InterPro"/>
</dbReference>
<dbReference type="SUPFAM" id="SSF51338">
    <property type="entry name" value="Composite domain of metallo-dependent hydrolases"/>
    <property type="match status" value="1"/>
</dbReference>
<dbReference type="PANTHER" id="PTHR22642:SF2">
    <property type="entry name" value="PROTEIN LONG AFTER FAR-RED 3"/>
    <property type="match status" value="1"/>
</dbReference>
<proteinExistence type="predicted"/>
<dbReference type="Gene3D" id="2.30.40.10">
    <property type="entry name" value="Urease, subunit C, domain 1"/>
    <property type="match status" value="1"/>
</dbReference>
<sequence length="543" mass="56476">MSPHHLPAARRVLYHHGHVHSPTHRHATALLTDGPTITWIGTDDQPDASGPPPAGPVDHTVDLRGATLTPAFVDAHLHTTATGLALDGVDLTDSPSLRHTLDQLTRAAHHRPGQPLLGTGWDETRWPEQRPPTSGELARAAGPVDVYLARADGHTAVISPHLATRSGAHHATGWLGDGLCRDDAHHLARTAAYHDLPPTTRRAAARRVRAHAATLGIAALHEMAGPQVSSADDLAALLTLARDEPGPTITGYWAGELTVATALNTEPGLGPVGYGGDLFVDGSLGSHTAALRSPYTDQPTHRGQLHRDADDVRDTVLDAVAAGLQTGFHAIGDAALDTVLDGVRAAAARVGTATINAGTHRVEHAELLHPEQITAMARLGLVASVQPAFDARYGGPDGLYTRRLGADRASAMNPFAALHRAGVVLALSSDSPVTPLDPWGAVHAAATHHTPSARISGAAAFTAATRGGWLAARAGAGGAGRITVGAPATFAIWETPHPPRPAGPPAAQPAGPLDVLLDQLDRTGSAPRCLRTVLRGQTLHDLL</sequence>
<dbReference type="Proteomes" id="UP000179769">
    <property type="component" value="Unassembled WGS sequence"/>
</dbReference>
<accession>A0A1S1Q3S0</accession>
<dbReference type="EMBL" id="MAXA01000217">
    <property type="protein sequence ID" value="OHV27772.1"/>
    <property type="molecule type" value="Genomic_DNA"/>
</dbReference>
<dbReference type="Gene3D" id="3.10.310.70">
    <property type="match status" value="1"/>
</dbReference>
<evidence type="ECO:0000256" key="1">
    <source>
        <dbReference type="SAM" id="MobiDB-lite"/>
    </source>
</evidence>
<feature type="region of interest" description="Disordered" evidence="1">
    <location>
        <begin position="111"/>
        <end position="137"/>
    </location>
</feature>
<protein>
    <submittedName>
        <fullName evidence="3">Amidohydrolase</fullName>
    </submittedName>
</protein>
<name>A0A1S1Q3S0_9ACTN</name>
<keyword evidence="4" id="KW-1185">Reference proteome</keyword>
<dbReference type="InterPro" id="IPR011059">
    <property type="entry name" value="Metal-dep_hydrolase_composite"/>
</dbReference>
<feature type="domain" description="Amidohydrolase 3" evidence="2">
    <location>
        <begin position="60"/>
        <end position="537"/>
    </location>
</feature>
<keyword evidence="3" id="KW-0378">Hydrolase</keyword>
<dbReference type="OrthoDB" id="3238066at2"/>
<evidence type="ECO:0000313" key="4">
    <source>
        <dbReference type="Proteomes" id="UP000179769"/>
    </source>
</evidence>
<gene>
    <name evidence="3" type="ORF">BBK14_19275</name>
</gene>
<evidence type="ECO:0000259" key="2">
    <source>
        <dbReference type="Pfam" id="PF07969"/>
    </source>
</evidence>
<dbReference type="SUPFAM" id="SSF51556">
    <property type="entry name" value="Metallo-dependent hydrolases"/>
    <property type="match status" value="1"/>
</dbReference>
<dbReference type="Gene3D" id="3.20.20.140">
    <property type="entry name" value="Metal-dependent hydrolases"/>
    <property type="match status" value="1"/>
</dbReference>
<dbReference type="Pfam" id="PF07969">
    <property type="entry name" value="Amidohydro_3"/>
    <property type="match status" value="1"/>
</dbReference>
<dbReference type="RefSeq" id="WP_071064324.1">
    <property type="nucleotide sequence ID" value="NZ_MAXA01000217.1"/>
</dbReference>
<dbReference type="AlphaFoldDB" id="A0A1S1Q3S0"/>
<organism evidence="3 4">
    <name type="scientific">Parafrankia soli</name>
    <dbReference type="NCBI Taxonomy" id="2599596"/>
    <lineage>
        <taxon>Bacteria</taxon>
        <taxon>Bacillati</taxon>
        <taxon>Actinomycetota</taxon>
        <taxon>Actinomycetes</taxon>
        <taxon>Frankiales</taxon>
        <taxon>Frankiaceae</taxon>
        <taxon>Parafrankia</taxon>
    </lineage>
</organism>
<evidence type="ECO:0000313" key="3">
    <source>
        <dbReference type="EMBL" id="OHV27772.1"/>
    </source>
</evidence>
<dbReference type="PANTHER" id="PTHR22642">
    <property type="entry name" value="IMIDAZOLONEPROPIONASE"/>
    <property type="match status" value="1"/>
</dbReference>